<reference evidence="11 14" key="3">
    <citation type="journal article" date="2022" name="G3 (Bethesda)">
        <title>Whole-genome sequence and methylome profiling of the almond [Prunus dulcis (Mill.) D.A. Webb] cultivar 'Nonpareil'.</title>
        <authorList>
            <person name="D'Amico-Willman K.M."/>
            <person name="Ouma W.Z."/>
            <person name="Meulia T."/>
            <person name="Sideli G.M."/>
            <person name="Gradziel T.M."/>
            <person name="Fresnedo-Ramirez J."/>
        </authorList>
    </citation>
    <scope>NUCLEOTIDE SEQUENCE [LARGE SCALE GENOMIC DNA]</scope>
    <source>
        <strain evidence="11">Clone GOH B32 T37-40</strain>
    </source>
</reference>
<dbReference type="InterPro" id="IPR001841">
    <property type="entry name" value="Znf_RING"/>
</dbReference>
<dbReference type="InterPro" id="IPR011011">
    <property type="entry name" value="Znf_FYVE_PHD"/>
</dbReference>
<dbReference type="OMA" id="IRGMESV"/>
<comment type="subcellular location">
    <subcellularLocation>
        <location evidence="1">Chromosome</location>
    </subcellularLocation>
</comment>
<dbReference type="Gene3D" id="3.40.50.10190">
    <property type="entry name" value="BRCT domain"/>
    <property type="match status" value="1"/>
</dbReference>
<evidence type="ECO:0000256" key="1">
    <source>
        <dbReference type="ARBA" id="ARBA00004286"/>
    </source>
</evidence>
<feature type="domain" description="BRCT" evidence="10">
    <location>
        <begin position="60"/>
        <end position="151"/>
    </location>
</feature>
<dbReference type="Gramene" id="VVA19080">
    <property type="protein sequence ID" value="VVA19080"/>
    <property type="gene ID" value="Prudul26B032928"/>
</dbReference>
<organism evidence="12 13">
    <name type="scientific">Prunus dulcis</name>
    <name type="common">Almond</name>
    <name type="synonym">Amygdalus dulcis</name>
    <dbReference type="NCBI Taxonomy" id="3755"/>
    <lineage>
        <taxon>Eukaryota</taxon>
        <taxon>Viridiplantae</taxon>
        <taxon>Streptophyta</taxon>
        <taxon>Embryophyta</taxon>
        <taxon>Tracheophyta</taxon>
        <taxon>Spermatophyta</taxon>
        <taxon>Magnoliopsida</taxon>
        <taxon>eudicotyledons</taxon>
        <taxon>Gunneridae</taxon>
        <taxon>Pentapetalae</taxon>
        <taxon>rosids</taxon>
        <taxon>fabids</taxon>
        <taxon>Rosales</taxon>
        <taxon>Rosaceae</taxon>
        <taxon>Amygdaloideae</taxon>
        <taxon>Amygdaleae</taxon>
        <taxon>Prunus</taxon>
    </lineage>
</organism>
<evidence type="ECO:0000313" key="13">
    <source>
        <dbReference type="Proteomes" id="UP000327085"/>
    </source>
</evidence>
<dbReference type="EMBL" id="CABIKO010000034">
    <property type="protein sequence ID" value="VVA19080.1"/>
    <property type="molecule type" value="Genomic_DNA"/>
</dbReference>
<evidence type="ECO:0000256" key="7">
    <source>
        <dbReference type="PROSITE-ProRule" id="PRU00175"/>
    </source>
</evidence>
<evidence type="ECO:0000259" key="9">
    <source>
        <dbReference type="PROSITE" id="PS50089"/>
    </source>
</evidence>
<dbReference type="EMBL" id="JAJFAZ020000003">
    <property type="protein sequence ID" value="KAI5340624.1"/>
    <property type="molecule type" value="Genomic_DNA"/>
</dbReference>
<reference evidence="12" key="1">
    <citation type="submission" date="2019-07" db="EMBL/GenBank/DDBJ databases">
        <authorList>
            <person name="Alioto T."/>
            <person name="Alioto T."/>
            <person name="Gomez Garrido J."/>
        </authorList>
    </citation>
    <scope>NUCLEOTIDE SEQUENCE</scope>
</reference>
<protein>
    <recommendedName>
        <fullName evidence="6">RING-type E3 ubiquitin transferase BRCA1</fullName>
    </recommendedName>
</protein>
<feature type="region of interest" description="Disordered" evidence="8">
    <location>
        <begin position="270"/>
        <end position="315"/>
    </location>
</feature>
<keyword evidence="4 7" id="KW-0863">Zinc-finger</keyword>
<reference evidence="13" key="2">
    <citation type="journal article" date="2020" name="Plant J.">
        <title>Transposons played a major role in the diversification between the closely related almond and peach genomes: results from the almond genome sequence.</title>
        <authorList>
            <person name="Alioto T."/>
            <person name="Alexiou K.G."/>
            <person name="Bardil A."/>
            <person name="Barteri F."/>
            <person name="Castanera R."/>
            <person name="Cruz F."/>
            <person name="Dhingra A."/>
            <person name="Duval H."/>
            <person name="Fernandez I Marti A."/>
            <person name="Frias L."/>
            <person name="Galan B."/>
            <person name="Garcia J.L."/>
            <person name="Howad W."/>
            <person name="Gomez-Garrido J."/>
            <person name="Gut M."/>
            <person name="Julca I."/>
            <person name="Morata J."/>
            <person name="Puigdomenech P."/>
            <person name="Ribeca P."/>
            <person name="Rubio Cabetas M.J."/>
            <person name="Vlasova A."/>
            <person name="Wirthensohn M."/>
            <person name="Garcia-Mas J."/>
            <person name="Gabaldon T."/>
            <person name="Casacuberta J.M."/>
            <person name="Arus P."/>
        </authorList>
    </citation>
    <scope>NUCLEOTIDE SEQUENCE [LARGE SCALE GENOMIC DNA]</scope>
    <source>
        <strain evidence="13">cv. Texas</strain>
    </source>
</reference>
<dbReference type="InterPro" id="IPR036420">
    <property type="entry name" value="BRCT_dom_sf"/>
</dbReference>
<dbReference type="PROSITE" id="PS50089">
    <property type="entry name" value="ZF_RING_2"/>
    <property type="match status" value="1"/>
</dbReference>
<keyword evidence="2" id="KW-0158">Chromosome</keyword>
<dbReference type="SUPFAM" id="SSF52113">
    <property type="entry name" value="BRCT domain"/>
    <property type="match status" value="1"/>
</dbReference>
<evidence type="ECO:0000256" key="8">
    <source>
        <dbReference type="SAM" id="MobiDB-lite"/>
    </source>
</evidence>
<dbReference type="GO" id="GO:0008270">
    <property type="term" value="F:zinc ion binding"/>
    <property type="evidence" value="ECO:0007669"/>
    <property type="project" value="UniProtKB-KW"/>
</dbReference>
<dbReference type="Proteomes" id="UP001054821">
    <property type="component" value="Chromosome 3"/>
</dbReference>
<dbReference type="SMART" id="SM00184">
    <property type="entry name" value="RING"/>
    <property type="match status" value="1"/>
</dbReference>
<gene>
    <name evidence="12" type="ORF">ALMOND_2B032928</name>
    <name evidence="11" type="ORF">L3X38_019898</name>
</gene>
<evidence type="ECO:0000256" key="3">
    <source>
        <dbReference type="ARBA" id="ARBA00022723"/>
    </source>
</evidence>
<dbReference type="PROSITE" id="PS50172">
    <property type="entry name" value="BRCT"/>
    <property type="match status" value="1"/>
</dbReference>
<dbReference type="GO" id="GO:0005694">
    <property type="term" value="C:chromosome"/>
    <property type="evidence" value="ECO:0007669"/>
    <property type="project" value="UniProtKB-SubCell"/>
</dbReference>
<dbReference type="AlphaFoldDB" id="A0A5E4EVB3"/>
<proteinExistence type="predicted"/>
<evidence type="ECO:0000313" key="12">
    <source>
        <dbReference type="EMBL" id="VVA19080.1"/>
    </source>
</evidence>
<keyword evidence="5" id="KW-0862">Zinc</keyword>
<feature type="region of interest" description="Disordered" evidence="8">
    <location>
        <begin position="224"/>
        <end position="247"/>
    </location>
</feature>
<dbReference type="PANTHER" id="PTHR47776">
    <property type="entry name" value="F5A8.9 PROTEIN"/>
    <property type="match status" value="1"/>
</dbReference>
<evidence type="ECO:0000256" key="2">
    <source>
        <dbReference type="ARBA" id="ARBA00022454"/>
    </source>
</evidence>
<dbReference type="PROSITE" id="PS00518">
    <property type="entry name" value="ZF_RING_1"/>
    <property type="match status" value="1"/>
</dbReference>
<name>A0A5E4EVB3_PRUDU</name>
<dbReference type="Pfam" id="PF12738">
    <property type="entry name" value="PTCB-BRCT"/>
    <property type="match status" value="1"/>
</dbReference>
<evidence type="ECO:0000256" key="5">
    <source>
        <dbReference type="ARBA" id="ARBA00022833"/>
    </source>
</evidence>
<dbReference type="InterPro" id="IPR018957">
    <property type="entry name" value="Znf_C3HC4_RING-type"/>
</dbReference>
<accession>A0A5E4EVB3</accession>
<dbReference type="SUPFAM" id="SSF57850">
    <property type="entry name" value="RING/U-box"/>
    <property type="match status" value="1"/>
</dbReference>
<sequence>MSLLGVYRVVSGKAQIRGIYEDIGPLRRLWKISKFSNFPPNHFIMAEQHHPLRRTQSHEAMGSPIQGMESVIATVSGYHGSDRFNLIKLISHAGASYVGALSRSTTHLVCWKFEGKKYELAHKFNTIVLNHRWIEDCIKQGKRVPERPYILQCGQEVGPLLLEPPPVAKVGVSTRNWNVLSDTSNVCDDSEQIIELGCGASRRSVLTDSCLLNEDLFPEFKENNSSLKSKQKHVRRNSKQELRSCSRPCFQDPPLTRSLRMELQESSTYLARAKRDISSGNGSSMAETSRKGRRLAKRNIGRDMKESARSDSDQECHPIRFQNMHKDVVTVLSDDSGEERNGNILGTEGKTDNGLHIRRRIRNRGLKGVLEVDENHLSPSKDPNIYVGDAPTSLEGTPQDGCFEVENSKEEFKNRFGTEDTTRIPPSMELSCVICWTEFSSTRGILPCGHRFCYSCIESWAGHMGSKSKNSTCPLCKASFTSITKVDDADMIDQKIYSQTIPSAPKMDIPVPTYRGIPNFGAQSPSGTVCVACSGREPEELLVACNLCHSRCIHSYCLDPPLFPWTCIHCKDLRLVYLLNH</sequence>
<keyword evidence="3" id="KW-0479">Metal-binding</keyword>
<feature type="compositionally biased region" description="Polar residues" evidence="8">
    <location>
        <begin position="278"/>
        <end position="287"/>
    </location>
</feature>
<dbReference type="SUPFAM" id="SSF57903">
    <property type="entry name" value="FYVE/PHD zinc finger"/>
    <property type="match status" value="1"/>
</dbReference>
<evidence type="ECO:0000256" key="6">
    <source>
        <dbReference type="ARBA" id="ARBA00031556"/>
    </source>
</evidence>
<evidence type="ECO:0000256" key="4">
    <source>
        <dbReference type="ARBA" id="ARBA00022771"/>
    </source>
</evidence>
<dbReference type="InterPro" id="IPR001357">
    <property type="entry name" value="BRCT_dom"/>
</dbReference>
<feature type="compositionally biased region" description="Basic and acidic residues" evidence="8">
    <location>
        <begin position="300"/>
        <end position="315"/>
    </location>
</feature>
<dbReference type="Proteomes" id="UP000327085">
    <property type="component" value="Chromosome 3"/>
</dbReference>
<dbReference type="InParanoid" id="A0A5E4EVB3"/>
<dbReference type="Gene3D" id="3.30.40.10">
    <property type="entry name" value="Zinc/RING finger domain, C3HC4 (zinc finger)"/>
    <property type="match status" value="1"/>
</dbReference>
<evidence type="ECO:0000313" key="14">
    <source>
        <dbReference type="Proteomes" id="UP001054821"/>
    </source>
</evidence>
<feature type="domain" description="RING-type" evidence="9">
    <location>
        <begin position="432"/>
        <end position="477"/>
    </location>
</feature>
<dbReference type="InterPro" id="IPR017907">
    <property type="entry name" value="Znf_RING_CS"/>
</dbReference>
<dbReference type="InterPro" id="IPR013083">
    <property type="entry name" value="Znf_RING/FYVE/PHD"/>
</dbReference>
<evidence type="ECO:0000259" key="10">
    <source>
        <dbReference type="PROSITE" id="PS50172"/>
    </source>
</evidence>
<evidence type="ECO:0000313" key="11">
    <source>
        <dbReference type="EMBL" id="KAI5340624.1"/>
    </source>
</evidence>
<dbReference type="SMART" id="SM00292">
    <property type="entry name" value="BRCT"/>
    <property type="match status" value="1"/>
</dbReference>
<dbReference type="Pfam" id="PF00097">
    <property type="entry name" value="zf-C3HC4"/>
    <property type="match status" value="1"/>
</dbReference>
<dbReference type="PANTHER" id="PTHR47776:SF2">
    <property type="entry name" value="RING-TYPE E3 UBIQUITIN TRANSFERASE BRCA1"/>
    <property type="match status" value="1"/>
</dbReference>
<keyword evidence="14" id="KW-1185">Reference proteome</keyword>